<dbReference type="EMBL" id="JAMDHA010000023">
    <property type="protein sequence ID" value="MDD1009711.1"/>
    <property type="molecule type" value="Genomic_DNA"/>
</dbReference>
<dbReference type="SMART" id="SM00382">
    <property type="entry name" value="AAA"/>
    <property type="match status" value="1"/>
</dbReference>
<dbReference type="SUPFAM" id="SSF52540">
    <property type="entry name" value="P-loop containing nucleoside triphosphate hydrolases"/>
    <property type="match status" value="1"/>
</dbReference>
<dbReference type="AlphaFoldDB" id="A0A9X4C479"/>
<dbReference type="PANTHER" id="PTHR34301:SF8">
    <property type="entry name" value="ATPASE DOMAIN-CONTAINING PROTEIN"/>
    <property type="match status" value="1"/>
</dbReference>
<evidence type="ECO:0000259" key="1">
    <source>
        <dbReference type="SMART" id="SM00382"/>
    </source>
</evidence>
<dbReference type="PANTHER" id="PTHR34301">
    <property type="entry name" value="DNA-BINDING PROTEIN-RELATED"/>
    <property type="match status" value="1"/>
</dbReference>
<evidence type="ECO:0000313" key="2">
    <source>
        <dbReference type="EMBL" id="MDD1009711.1"/>
    </source>
</evidence>
<keyword evidence="2" id="KW-0067">ATP-binding</keyword>
<dbReference type="RefSeq" id="WP_273877623.1">
    <property type="nucleotide sequence ID" value="NZ_JAMDHA010000023.1"/>
</dbReference>
<sequence>MSIGNLEEEEFAKVLRSKLSVRTPVKSIERLFGREKELELVQEALYDDGGHVFIYGDRGVGKSSLAASVATQYQTSDNEPIHIPCGKDTCFYKTIEEIAERVLRRSGGKRDLELTHTFNLKVYKLQIKDKERKVTIPPVDSMFTAVDVMEEVAEIHSERPVIVIDEFDQIESAKERANFAHFLKDLGDRGVNIKFIFTGIASSLYQLLGDHESSFRQLFTLKLDRLYWSSREEIAYNAIKAFDLDVDEEIVHSISRISNGFPYFVHLLTQNLLWVAFKDEENVKQLQLKHFELAIARSIVGISGRLQKPYDSAVLHKTNDYLLALWATADSENTIRYVDSIFKSYLRINKQIFGADPEDENKPVGLQQFKKILKKFMTKEHGEILELVEGREEMYSYRENLLRGFVALKAQEAGIELQGDTPDEPKIPTAMASSRFSGRAKLSAYSADPSKYVKFRSEE</sequence>
<protein>
    <submittedName>
        <fullName evidence="2">ATP-binding protein</fullName>
    </submittedName>
</protein>
<comment type="caution">
    <text evidence="2">The sequence shown here is derived from an EMBL/GenBank/DDBJ whole genome shotgun (WGS) entry which is preliminary data.</text>
</comment>
<proteinExistence type="predicted"/>
<dbReference type="InterPro" id="IPR041664">
    <property type="entry name" value="AAA_16"/>
</dbReference>
<evidence type="ECO:0000313" key="3">
    <source>
        <dbReference type="Proteomes" id="UP001148185"/>
    </source>
</evidence>
<dbReference type="InterPro" id="IPR027417">
    <property type="entry name" value="P-loop_NTPase"/>
</dbReference>
<name>A0A9X4C479_9PSED</name>
<feature type="domain" description="AAA+ ATPase" evidence="1">
    <location>
        <begin position="48"/>
        <end position="224"/>
    </location>
</feature>
<dbReference type="Gene3D" id="3.40.50.300">
    <property type="entry name" value="P-loop containing nucleotide triphosphate hydrolases"/>
    <property type="match status" value="1"/>
</dbReference>
<accession>A0A9X4C479</accession>
<gene>
    <name evidence="2" type="ORF">M5G27_19725</name>
</gene>
<organism evidence="2 3">
    <name type="scientific">Pseudomonas shahriarae</name>
    <dbReference type="NCBI Taxonomy" id="2745512"/>
    <lineage>
        <taxon>Bacteria</taxon>
        <taxon>Pseudomonadati</taxon>
        <taxon>Pseudomonadota</taxon>
        <taxon>Gammaproteobacteria</taxon>
        <taxon>Pseudomonadales</taxon>
        <taxon>Pseudomonadaceae</taxon>
        <taxon>Pseudomonas</taxon>
    </lineage>
</organism>
<dbReference type="GO" id="GO:0005524">
    <property type="term" value="F:ATP binding"/>
    <property type="evidence" value="ECO:0007669"/>
    <property type="project" value="UniProtKB-KW"/>
</dbReference>
<dbReference type="Proteomes" id="UP001148185">
    <property type="component" value="Unassembled WGS sequence"/>
</dbReference>
<keyword evidence="2" id="KW-0547">Nucleotide-binding</keyword>
<dbReference type="InterPro" id="IPR003593">
    <property type="entry name" value="AAA+_ATPase"/>
</dbReference>
<reference evidence="2 3" key="1">
    <citation type="submission" date="2022-05" db="EMBL/GenBank/DDBJ databases">
        <title>Novel Pseudomonas spp. Isolated from a Rainbow Trout Aquaculture Facility.</title>
        <authorList>
            <person name="Testerman T."/>
            <person name="Graf J."/>
        </authorList>
    </citation>
    <scope>NUCLEOTIDE SEQUENCE [LARGE SCALE GENOMIC DNA]</scope>
    <source>
        <strain evidence="2 3">ID1042</strain>
    </source>
</reference>
<dbReference type="Pfam" id="PF13191">
    <property type="entry name" value="AAA_16"/>
    <property type="match status" value="1"/>
</dbReference>
<keyword evidence="3" id="KW-1185">Reference proteome</keyword>